<dbReference type="EMBL" id="HBEN01003572">
    <property type="protein sequence ID" value="CAD8434066.1"/>
    <property type="molecule type" value="Transcribed_RNA"/>
</dbReference>
<dbReference type="SUPFAM" id="SSF53335">
    <property type="entry name" value="S-adenosyl-L-methionine-dependent methyltransferases"/>
    <property type="match status" value="1"/>
</dbReference>
<evidence type="ECO:0000313" key="2">
    <source>
        <dbReference type="EMBL" id="CAD8434066.1"/>
    </source>
</evidence>
<reference evidence="2" key="1">
    <citation type="submission" date="2021-01" db="EMBL/GenBank/DDBJ databases">
        <authorList>
            <person name="Corre E."/>
            <person name="Pelletier E."/>
            <person name="Niang G."/>
            <person name="Scheremetjew M."/>
            <person name="Finn R."/>
            <person name="Kale V."/>
            <person name="Holt S."/>
            <person name="Cochrane G."/>
            <person name="Meng A."/>
            <person name="Brown T."/>
            <person name="Cohen L."/>
        </authorList>
    </citation>
    <scope>NUCLEOTIDE SEQUENCE</scope>
    <source>
        <strain evidence="2">CCAC1681</strain>
    </source>
</reference>
<accession>A0A7S0GMS9</accession>
<dbReference type="Gene3D" id="3.40.50.150">
    <property type="entry name" value="Vaccinia Virus protein VP39"/>
    <property type="match status" value="1"/>
</dbReference>
<proteinExistence type="predicted"/>
<feature type="region of interest" description="Disordered" evidence="1">
    <location>
        <begin position="342"/>
        <end position="368"/>
    </location>
</feature>
<sequence length="437" mass="48996">MRAACSSRVTSARANARAAPTQPPASTSGRPMATAPAFFRRRVARARRVRAGASDSSRPLAEPFVTPEDVRRGEVARSWVSELYDCVDYAAVFAAAEEAAVLHDDDAALADDDHSGERMYGEFDMGFFVALLRVLEPDLALLEYGDVDGGAVGDGVFVDVGSGRGQLAFLASITRKWQRCVGLEIDPQLHAIATQVSLRSPNEECVTDTLIDAFPVAARPMTQSPVSFVLGDMYDRNDLSAALENATLVFAFATRFAREGRVDEEGRVEEEDSESSYLRLSRHVRPHLRVGALVVIINGALRREDGFELIRVERGPDAERGRDSVARVYRVVEVRCDERGDVAGEKKKKKKKKRETAEERDEEAPEPFRVGFRATRKKGVTEKRRVRTRAFVAKKRFRRVAAAASRRPSRRVFFSARRFPSRRWRRRARRARARTPW</sequence>
<organism evidence="2">
    <name type="scientific">Micromonas pusilla</name>
    <name type="common">Picoplanktonic green alga</name>
    <name type="synonym">Chromulina pusilla</name>
    <dbReference type="NCBI Taxonomy" id="38833"/>
    <lineage>
        <taxon>Eukaryota</taxon>
        <taxon>Viridiplantae</taxon>
        <taxon>Chlorophyta</taxon>
        <taxon>Mamiellophyceae</taxon>
        <taxon>Mamiellales</taxon>
        <taxon>Mamiellaceae</taxon>
        <taxon>Micromonas</taxon>
    </lineage>
</organism>
<evidence type="ECO:0008006" key="3">
    <source>
        <dbReference type="Google" id="ProtNLM"/>
    </source>
</evidence>
<dbReference type="InterPro" id="IPR029063">
    <property type="entry name" value="SAM-dependent_MTases_sf"/>
</dbReference>
<evidence type="ECO:0000256" key="1">
    <source>
        <dbReference type="SAM" id="MobiDB-lite"/>
    </source>
</evidence>
<feature type="region of interest" description="Disordered" evidence="1">
    <location>
        <begin position="1"/>
        <end position="32"/>
    </location>
</feature>
<dbReference type="AlphaFoldDB" id="A0A7S0GMS9"/>
<protein>
    <recommendedName>
        <fullName evidence="3">Histone H3-K79 methyltransferase</fullName>
    </recommendedName>
</protein>
<gene>
    <name evidence="2" type="ORF">MSP1401_LOCUS2871</name>
</gene>
<name>A0A7S0GMS9_MICPS</name>